<evidence type="ECO:0000256" key="3">
    <source>
        <dbReference type="ARBA" id="ARBA00022801"/>
    </source>
</evidence>
<keyword evidence="8" id="KW-1185">Reference proteome</keyword>
<comment type="caution">
    <text evidence="7">The sequence shown here is derived from an EMBL/GenBank/DDBJ whole genome shotgun (WGS) entry which is preliminary data.</text>
</comment>
<dbReference type="GO" id="GO:0000338">
    <property type="term" value="P:protein deneddylation"/>
    <property type="evidence" value="ECO:0007669"/>
    <property type="project" value="UniProtKB-ARBA"/>
</dbReference>
<keyword evidence="3" id="KW-0378">Hydrolase</keyword>
<dbReference type="PROSITE" id="PS50600">
    <property type="entry name" value="ULP_PROTEASE"/>
    <property type="match status" value="1"/>
</dbReference>
<comment type="similarity">
    <text evidence="1">Belongs to the peptidase C48 family.</text>
</comment>
<reference evidence="7" key="1">
    <citation type="submission" date="2023-11" db="EMBL/GenBank/DDBJ databases">
        <authorList>
            <person name="Alioto T."/>
            <person name="Alioto T."/>
            <person name="Gomez Garrido J."/>
        </authorList>
    </citation>
    <scope>NUCLEOTIDE SEQUENCE</scope>
</reference>
<dbReference type="GO" id="GO:0006508">
    <property type="term" value="P:proteolysis"/>
    <property type="evidence" value="ECO:0007669"/>
    <property type="project" value="UniProtKB-KW"/>
</dbReference>
<dbReference type="Proteomes" id="UP001296104">
    <property type="component" value="Unassembled WGS sequence"/>
</dbReference>
<dbReference type="FunFam" id="3.40.395.10:FF:000008">
    <property type="entry name" value="Ulp1 protease family protein"/>
    <property type="match status" value="1"/>
</dbReference>
<protein>
    <submittedName>
        <fullName evidence="7">Related to sentrin-specific protease SENP8 (SUMO-specific protease)</fullName>
    </submittedName>
</protein>
<name>A0AAI8YTD2_9PEZI</name>
<evidence type="ECO:0000259" key="6">
    <source>
        <dbReference type="PROSITE" id="PS50600"/>
    </source>
</evidence>
<evidence type="ECO:0000256" key="4">
    <source>
        <dbReference type="ARBA" id="ARBA00022807"/>
    </source>
</evidence>
<feature type="region of interest" description="Disordered" evidence="5">
    <location>
        <begin position="227"/>
        <end position="279"/>
    </location>
</feature>
<proteinExistence type="inferred from homology"/>
<feature type="compositionally biased region" description="Basic and acidic residues" evidence="5">
    <location>
        <begin position="229"/>
        <end position="253"/>
    </location>
</feature>
<evidence type="ECO:0000313" key="8">
    <source>
        <dbReference type="Proteomes" id="UP001296104"/>
    </source>
</evidence>
<dbReference type="EMBL" id="CAVMBE010000006">
    <property type="protein sequence ID" value="CAK3849647.1"/>
    <property type="molecule type" value="Genomic_DNA"/>
</dbReference>
<dbReference type="GO" id="GO:0019784">
    <property type="term" value="F:deNEDDylase activity"/>
    <property type="evidence" value="ECO:0007669"/>
    <property type="project" value="InterPro"/>
</dbReference>
<evidence type="ECO:0000256" key="1">
    <source>
        <dbReference type="ARBA" id="ARBA00005234"/>
    </source>
</evidence>
<dbReference type="Gene3D" id="3.40.395.10">
    <property type="entry name" value="Adenoviral Proteinase, Chain A"/>
    <property type="match status" value="1"/>
</dbReference>
<keyword evidence="4" id="KW-0788">Thiol protease</keyword>
<dbReference type="InterPro" id="IPR044613">
    <property type="entry name" value="Nep1/2-like"/>
</dbReference>
<dbReference type="InterPro" id="IPR038765">
    <property type="entry name" value="Papain-like_cys_pep_sf"/>
</dbReference>
<keyword evidence="2 7" id="KW-0645">Protease</keyword>
<evidence type="ECO:0000313" key="7">
    <source>
        <dbReference type="EMBL" id="CAK3849647.1"/>
    </source>
</evidence>
<organism evidence="7 8">
    <name type="scientific">Lecanosticta acicola</name>
    <dbReference type="NCBI Taxonomy" id="111012"/>
    <lineage>
        <taxon>Eukaryota</taxon>
        <taxon>Fungi</taxon>
        <taxon>Dikarya</taxon>
        <taxon>Ascomycota</taxon>
        <taxon>Pezizomycotina</taxon>
        <taxon>Dothideomycetes</taxon>
        <taxon>Dothideomycetidae</taxon>
        <taxon>Mycosphaerellales</taxon>
        <taxon>Mycosphaerellaceae</taxon>
        <taxon>Lecanosticta</taxon>
    </lineage>
</organism>
<sequence>MPLQKPSPHGSHRSSGSGFHPFGGQLSRHFGGSSLSPDDAYLSYHDVRLMREDIESIKHDWLTDNAIAFWEEYLEREKLAAYPKAHIVLLRPSMSFMLQNTRDPLSLKSALPDFEQTTHVFLPINDCRNVEVAEGGSHWSLLLVSTIDGVAFHYDSLLPSNESYAKLVTNRISQLLGKPLRFINLNDTPQQDNGSDCGVYVCLLMQHLLLSRLLRAHAQDKISMSMGGKEVDASGGRKEMMRIIDQRRKEGERRRSRSHSPYAKASRSPPRIGAENADV</sequence>
<evidence type="ECO:0000256" key="5">
    <source>
        <dbReference type="SAM" id="MobiDB-lite"/>
    </source>
</evidence>
<dbReference type="SUPFAM" id="SSF54001">
    <property type="entry name" value="Cysteine proteinases"/>
    <property type="match status" value="1"/>
</dbReference>
<dbReference type="PANTHER" id="PTHR46468">
    <property type="entry name" value="SENTRIN-SPECIFIC PROTEASE 8"/>
    <property type="match status" value="1"/>
</dbReference>
<accession>A0AAI8YTD2</accession>
<dbReference type="AlphaFoldDB" id="A0AAI8YTD2"/>
<evidence type="ECO:0000256" key="2">
    <source>
        <dbReference type="ARBA" id="ARBA00022670"/>
    </source>
</evidence>
<dbReference type="PANTHER" id="PTHR46468:SF1">
    <property type="entry name" value="SENTRIN-SPECIFIC PROTEASE 8"/>
    <property type="match status" value="1"/>
</dbReference>
<dbReference type="GO" id="GO:0008234">
    <property type="term" value="F:cysteine-type peptidase activity"/>
    <property type="evidence" value="ECO:0007669"/>
    <property type="project" value="UniProtKB-KW"/>
</dbReference>
<dbReference type="Pfam" id="PF02902">
    <property type="entry name" value="Peptidase_C48"/>
    <property type="match status" value="1"/>
</dbReference>
<feature type="domain" description="Ubiquitin-like protease family profile" evidence="6">
    <location>
        <begin position="40"/>
        <end position="208"/>
    </location>
</feature>
<gene>
    <name evidence="7" type="ORF">LECACI_7A001637</name>
</gene>
<dbReference type="InterPro" id="IPR003653">
    <property type="entry name" value="Peptidase_C48_C"/>
</dbReference>